<gene>
    <name evidence="1" type="ORF">CEXT_431611</name>
</gene>
<reference evidence="1 2" key="1">
    <citation type="submission" date="2021-06" db="EMBL/GenBank/DDBJ databases">
        <title>Caerostris extrusa draft genome.</title>
        <authorList>
            <person name="Kono N."/>
            <person name="Arakawa K."/>
        </authorList>
    </citation>
    <scope>NUCLEOTIDE SEQUENCE [LARGE SCALE GENOMIC DNA]</scope>
</reference>
<keyword evidence="2" id="KW-1185">Reference proteome</keyword>
<dbReference type="AlphaFoldDB" id="A0AAV4NB59"/>
<proteinExistence type="predicted"/>
<organism evidence="1 2">
    <name type="scientific">Caerostris extrusa</name>
    <name type="common">Bark spider</name>
    <name type="synonym">Caerostris bankana</name>
    <dbReference type="NCBI Taxonomy" id="172846"/>
    <lineage>
        <taxon>Eukaryota</taxon>
        <taxon>Metazoa</taxon>
        <taxon>Ecdysozoa</taxon>
        <taxon>Arthropoda</taxon>
        <taxon>Chelicerata</taxon>
        <taxon>Arachnida</taxon>
        <taxon>Araneae</taxon>
        <taxon>Araneomorphae</taxon>
        <taxon>Entelegynae</taxon>
        <taxon>Araneoidea</taxon>
        <taxon>Araneidae</taxon>
        <taxon>Caerostris</taxon>
    </lineage>
</organism>
<sequence>MSQNKVRKHLQTLSTKTKRKQKFVKDEIENRQLPILKINLRNLAVCEVARTDYPTRRIASKNEDNEDRNISSSESILHKFPKSNKVCLTNNVGSKPLAENVNINKKRRRENLKVDFSEMKKKRRISDSKSQEPHDIVDSFESNFNKFAKCIENNDKGTEALETSFLIKWDHSYTSSTLPKSSQKFKPHSVKVNDNASNSKEMCDKYMGSYIEEYKAEEYREEVYTDEELVLFPHLSDIEIYFKQDLPDIGTLLCPINIDSCLQMGVSHQEEVTTSESETSLQMGVSHQEVTTSELEATLSNDIFLSINLPLEFIIDKYLLSGHVFKENNHSSSMAVKKSAFHLPVVEIHRNTVNTINNKSINAVKGESIIQSGKQLVSPSKLVLNICTYKTPAKNKQATYIGKSAIQAQTNKKPAVNTNKCDVNGQATYKRSMNIRSNVNHQIDMKQKVNKAKCIQKQRKKSCFDVHAFLSLRKLDLNFKIPKKPATSNAKTSP</sequence>
<accession>A0AAV4NB59</accession>
<protein>
    <submittedName>
        <fullName evidence="1">Uncharacterized protein</fullName>
    </submittedName>
</protein>
<evidence type="ECO:0000313" key="1">
    <source>
        <dbReference type="EMBL" id="GIX81932.1"/>
    </source>
</evidence>
<name>A0AAV4NB59_CAEEX</name>
<evidence type="ECO:0000313" key="2">
    <source>
        <dbReference type="Proteomes" id="UP001054945"/>
    </source>
</evidence>
<dbReference type="EMBL" id="BPLR01003184">
    <property type="protein sequence ID" value="GIX81932.1"/>
    <property type="molecule type" value="Genomic_DNA"/>
</dbReference>
<comment type="caution">
    <text evidence="1">The sequence shown here is derived from an EMBL/GenBank/DDBJ whole genome shotgun (WGS) entry which is preliminary data.</text>
</comment>
<dbReference type="Proteomes" id="UP001054945">
    <property type="component" value="Unassembled WGS sequence"/>
</dbReference>